<proteinExistence type="inferred from homology"/>
<dbReference type="InterPro" id="IPR005119">
    <property type="entry name" value="LysR_subst-bd"/>
</dbReference>
<gene>
    <name evidence="7" type="ORF">VMB_13810</name>
</gene>
<evidence type="ECO:0000256" key="2">
    <source>
        <dbReference type="ARBA" id="ARBA00023015"/>
    </source>
</evidence>
<evidence type="ECO:0000313" key="8">
    <source>
        <dbReference type="Proteomes" id="UP000004827"/>
    </source>
</evidence>
<feature type="domain" description="HTH lysR-type" evidence="6">
    <location>
        <begin position="7"/>
        <end position="62"/>
    </location>
</feature>
<evidence type="ECO:0000256" key="4">
    <source>
        <dbReference type="ARBA" id="ARBA00023163"/>
    </source>
</evidence>
<dbReference type="GO" id="GO:0003700">
    <property type="term" value="F:DNA-binding transcription factor activity"/>
    <property type="evidence" value="ECO:0007669"/>
    <property type="project" value="InterPro"/>
</dbReference>
<feature type="signal peptide" evidence="5">
    <location>
        <begin position="1"/>
        <end position="17"/>
    </location>
</feature>
<accession>D2YCY4</accession>
<comment type="similarity">
    <text evidence="1">Belongs to the LysR transcriptional regulatory family.</text>
</comment>
<organism evidence="7 8">
    <name type="scientific">Vibrio mimicus VM603</name>
    <dbReference type="NCBI Taxonomy" id="671074"/>
    <lineage>
        <taxon>Bacteria</taxon>
        <taxon>Pseudomonadati</taxon>
        <taxon>Pseudomonadota</taxon>
        <taxon>Gammaproteobacteria</taxon>
        <taxon>Vibrionales</taxon>
        <taxon>Vibrionaceae</taxon>
        <taxon>Vibrio</taxon>
    </lineage>
</organism>
<sequence>MRKLAPLKSLYSFVAVAETGSMTLAAEALNVSHSAISQAIKSLETQLDQPLFHRVGRQVVLNSAGKRYYQKVAPALEQIVEATESLLKPTYSNRITLNMINSLALHWWIPRVSSFQAFAPEVDIRISTLTGTFSLADQGVDVALIHGQLRDWQDYYCEKLAEDELVMVASRAVVSSEISAQQALAQLPAIFASNPRRQNDWEIWCQANQVSPPKQQRNLSFAASAQALQATLSGLGVFVTHRLFVKQEVESGILKEIGNTVIHPDQGYYFACSADKLRSEAVLKLRNWLSSEFQQEVKATQSGRYFSSKSD</sequence>
<dbReference type="Proteomes" id="UP000004827">
    <property type="component" value="Unassembled WGS sequence"/>
</dbReference>
<keyword evidence="5" id="KW-0732">Signal</keyword>
<dbReference type="Gene3D" id="3.40.190.10">
    <property type="entry name" value="Periplasmic binding protein-like II"/>
    <property type="match status" value="2"/>
</dbReference>
<dbReference type="InterPro" id="IPR036390">
    <property type="entry name" value="WH_DNA-bd_sf"/>
</dbReference>
<dbReference type="PANTHER" id="PTHR30537:SF26">
    <property type="entry name" value="GLYCINE CLEAVAGE SYSTEM TRANSCRIPTIONAL ACTIVATOR"/>
    <property type="match status" value="1"/>
</dbReference>
<dbReference type="AlphaFoldDB" id="D2YCY4"/>
<dbReference type="SUPFAM" id="SSF53850">
    <property type="entry name" value="Periplasmic binding protein-like II"/>
    <property type="match status" value="1"/>
</dbReference>
<dbReference type="GO" id="GO:0006351">
    <property type="term" value="P:DNA-templated transcription"/>
    <property type="evidence" value="ECO:0007669"/>
    <property type="project" value="TreeGrafter"/>
</dbReference>
<evidence type="ECO:0000256" key="1">
    <source>
        <dbReference type="ARBA" id="ARBA00009437"/>
    </source>
</evidence>
<keyword evidence="3" id="KW-0238">DNA-binding</keyword>
<evidence type="ECO:0000259" key="6">
    <source>
        <dbReference type="PROSITE" id="PS50931"/>
    </source>
</evidence>
<dbReference type="PRINTS" id="PR00039">
    <property type="entry name" value="HTHLYSR"/>
</dbReference>
<dbReference type="PANTHER" id="PTHR30537">
    <property type="entry name" value="HTH-TYPE TRANSCRIPTIONAL REGULATOR"/>
    <property type="match status" value="1"/>
</dbReference>
<feature type="chain" id="PRO_5003039734" evidence="5">
    <location>
        <begin position="18"/>
        <end position="311"/>
    </location>
</feature>
<name>D2YCY4_VIBMI</name>
<dbReference type="GO" id="GO:0043565">
    <property type="term" value="F:sequence-specific DNA binding"/>
    <property type="evidence" value="ECO:0007669"/>
    <property type="project" value="TreeGrafter"/>
</dbReference>
<protein>
    <submittedName>
        <fullName evidence="7">Glycine cleavage system transcriptional activator</fullName>
    </submittedName>
</protein>
<dbReference type="Gene3D" id="1.10.10.10">
    <property type="entry name" value="Winged helix-like DNA-binding domain superfamily/Winged helix DNA-binding domain"/>
    <property type="match status" value="1"/>
</dbReference>
<dbReference type="InterPro" id="IPR058163">
    <property type="entry name" value="LysR-type_TF_proteobact-type"/>
</dbReference>
<evidence type="ECO:0000256" key="3">
    <source>
        <dbReference type="ARBA" id="ARBA00023125"/>
    </source>
</evidence>
<evidence type="ECO:0000313" key="7">
    <source>
        <dbReference type="EMBL" id="EEW07372.1"/>
    </source>
</evidence>
<dbReference type="RefSeq" id="WP_001228205.1">
    <property type="nucleotide sequence ID" value="NZ_ACYU01000051.1"/>
</dbReference>
<dbReference type="PROSITE" id="PS50931">
    <property type="entry name" value="HTH_LYSR"/>
    <property type="match status" value="1"/>
</dbReference>
<comment type="caution">
    <text evidence="7">The sequence shown here is derived from an EMBL/GenBank/DDBJ whole genome shotgun (WGS) entry which is preliminary data.</text>
</comment>
<keyword evidence="4" id="KW-0804">Transcription</keyword>
<evidence type="ECO:0000256" key="5">
    <source>
        <dbReference type="SAM" id="SignalP"/>
    </source>
</evidence>
<dbReference type="SUPFAM" id="SSF46785">
    <property type="entry name" value="Winged helix' DNA-binding domain"/>
    <property type="match status" value="1"/>
</dbReference>
<dbReference type="Pfam" id="PF00126">
    <property type="entry name" value="HTH_1"/>
    <property type="match status" value="1"/>
</dbReference>
<keyword evidence="2" id="KW-0805">Transcription regulation</keyword>
<dbReference type="FunFam" id="1.10.10.10:FF:000001">
    <property type="entry name" value="LysR family transcriptional regulator"/>
    <property type="match status" value="1"/>
</dbReference>
<dbReference type="InterPro" id="IPR036388">
    <property type="entry name" value="WH-like_DNA-bd_sf"/>
</dbReference>
<dbReference type="Pfam" id="PF03466">
    <property type="entry name" value="LysR_substrate"/>
    <property type="match status" value="1"/>
</dbReference>
<dbReference type="InterPro" id="IPR000847">
    <property type="entry name" value="LysR_HTH_N"/>
</dbReference>
<dbReference type="EMBL" id="ACYU01000051">
    <property type="protein sequence ID" value="EEW07372.1"/>
    <property type="molecule type" value="Genomic_DNA"/>
</dbReference>
<reference evidence="7 8" key="1">
    <citation type="journal article" date="2009" name="BMC Evol. Biol.">
        <title>Genomic taxonomy of Vibrios.</title>
        <authorList>
            <person name="Thompson C.C."/>
            <person name="Vicente A.C."/>
            <person name="Souza R.C."/>
            <person name="Vasconcelos A.T."/>
            <person name="Vesth T."/>
            <person name="Alves N.Jr."/>
            <person name="Ussery D.W."/>
            <person name="Iida T."/>
            <person name="Thompson F.L."/>
        </authorList>
    </citation>
    <scope>NUCLEOTIDE SEQUENCE [LARGE SCALE GENOMIC DNA]</scope>
    <source>
        <strain evidence="7 8">VM603</strain>
    </source>
</reference>